<feature type="transmembrane region" description="Helical" evidence="7">
    <location>
        <begin position="260"/>
        <end position="291"/>
    </location>
</feature>
<organism evidence="10 11">
    <name type="scientific">Anopheles christyi</name>
    <dbReference type="NCBI Taxonomy" id="43041"/>
    <lineage>
        <taxon>Eukaryota</taxon>
        <taxon>Metazoa</taxon>
        <taxon>Ecdysozoa</taxon>
        <taxon>Arthropoda</taxon>
        <taxon>Hexapoda</taxon>
        <taxon>Insecta</taxon>
        <taxon>Pterygota</taxon>
        <taxon>Neoptera</taxon>
        <taxon>Endopterygota</taxon>
        <taxon>Diptera</taxon>
        <taxon>Nematocera</taxon>
        <taxon>Culicoidea</taxon>
        <taxon>Culicidae</taxon>
        <taxon>Anophelinae</taxon>
        <taxon>Anopheles</taxon>
    </lineage>
</organism>
<dbReference type="Pfam" id="PF24485">
    <property type="entry name" value="zf-C2H2_DHX34"/>
    <property type="match status" value="1"/>
</dbReference>
<dbReference type="SMART" id="SM00490">
    <property type="entry name" value="HELICc"/>
    <property type="match status" value="1"/>
</dbReference>
<dbReference type="SMART" id="SM00487">
    <property type="entry name" value="DEXDc"/>
    <property type="match status" value="1"/>
</dbReference>
<dbReference type="EC" id="3.6.4.13" evidence="1"/>
<keyword evidence="7" id="KW-0472">Membrane</keyword>
<dbReference type="GO" id="GO:0016787">
    <property type="term" value="F:hydrolase activity"/>
    <property type="evidence" value="ECO:0007669"/>
    <property type="project" value="UniProtKB-KW"/>
</dbReference>
<evidence type="ECO:0000256" key="5">
    <source>
        <dbReference type="ARBA" id="ARBA00022840"/>
    </source>
</evidence>
<feature type="domain" description="Helicase ATP-binding" evidence="8">
    <location>
        <begin position="730"/>
        <end position="890"/>
    </location>
</feature>
<dbReference type="CDD" id="cd17979">
    <property type="entry name" value="DEXHc_DHX34"/>
    <property type="match status" value="1"/>
</dbReference>
<dbReference type="Pfam" id="PF04408">
    <property type="entry name" value="WHD_HA2"/>
    <property type="match status" value="1"/>
</dbReference>
<evidence type="ECO:0000313" key="10">
    <source>
        <dbReference type="EnsemblMetazoa" id="ACHR000773-PA"/>
    </source>
</evidence>
<feature type="region of interest" description="Disordered" evidence="6">
    <location>
        <begin position="1"/>
        <end position="67"/>
    </location>
</feature>
<dbReference type="EnsemblMetazoa" id="ACHR000773-RA">
    <property type="protein sequence ID" value="ACHR000773-PA"/>
    <property type="gene ID" value="ACHR000773"/>
</dbReference>
<dbReference type="InterPro" id="IPR007502">
    <property type="entry name" value="Helicase-assoc_dom"/>
</dbReference>
<dbReference type="STRING" id="43041.A0A182JQJ0"/>
<dbReference type="Pfam" id="PF00270">
    <property type="entry name" value="DEAD"/>
    <property type="match status" value="1"/>
</dbReference>
<sequence>MRSEYYNGGGASTSSPKRRVNVVGNGRSHHHHQRQHHHNQQHSAGANNHRDTTTHDRSTDSPTWTELPPSSRSFLHISITKLAIASRLFVILLQLVANLLLPDHEAGVFVAPHDKNALERPLDSFVQLTLGGLNRWDGQYFMHVAEHGYTYENALAFFPLFPFILKIVCSSLSSYEVITFVSYRELSLLLAVVLNVVCFTGAAKALYRLSKHVLANQKKAEIAVLLFCFNPASIFFTAPYTESLYAWLSFVVMYQCIEDVTSIFLTIPLSLSILCRSNGMFNIGFVLYFAVRRIVAQYNVHNVICICSRLFSMLIIVLFHYGIAQVYNYYLFCFVQKFNFPDHVREYAVEHGLVLAGNKTDDTSPWCTNLLPLSYSYVQSHYWNVGFLRYYELKQLPNFLLALPAVYLTLINSYQYLCEHWDYALRLGLFRLTKKQHKLMRPYDRFALVFVVHALVLTIFSLLFVHVQVTTRLLCAASPVLYWYTAEYFTGERAFIKRQIIRKLSKQVKDGEENSCTHVLNHIELSDLLDFRWMNGQQQTIVVYFLGYTVVGTVLPPASPARDKHSNHSADAPPSSEQTNLIHFSFLNHKTELNRVLRGYCARDQLVDDVNDFWLFVNKYEALLKRTGQPILPDPFPTEGKRLDCPSGTIPGEYRKSLGCCVSLRVPTEELLGRMGGTSTGAITRIKLLQLLQIVTHYLDFRQREKFNKLRKLRQAQANLPVAKHREEIVEAVRNERVLVLAGDTGCGKSTQVPQYLYRAGYERIACTQPRRIACISLSKRVAHELLAEYRTEVGYQIRFERSKNTNTKILFITEGLLLRQLASEDNLEQYSVIILDEVHERHLHGDFLLGIAKCLIRARPDLKLVLMSATINIKLFADYFTEEEARIIEVPGRLFPIKLHYMPQLQDVPVSSSGAGGKRTQSDRLSPEPYIQILQLIDQKYPPTEKGDVLIFLSGLNEITTIVDAAREYNEKQKNWIILPLHSTLSIAEQDKVFDYAPDGMRKCIVSTNIAETSVTIDGIRFVVDSGKVKEMSYDPTTKMQRLKEFWISKASAEQRKGRAGRTGPGVCYRLYADKQFYDFDAYSTAEILKVPLESLLLQMISMGLPNARLFPFVEPPPMDNVENAIVNLKEAEALTEDEKLTPLGKALAKIPVDIGIGKMLLMGCVFQQLQPVLTLAAALSVQSPFTNRAYRDPECERSRKSLESDHGDPITLLNAYKEWLEIKQHRTEYGRRDDGDRRSESSKVWCRRRGLEEQRFYEITKLRNQFQDLLQDCGLMESQNNDHLSSAERAIRNGELRQLKELRKAHRMEAPRKRKLLKSDPWGLGEDGEEGADDGTVDIRDVEFRLSHDSSKLQHLVSGATACSYRDLMTLKLILVSGLYPQVAIADEFNYCKSLSEQFFHTRAKPYVALHPMSFFGNNAQILQLTDGEIEEKPPTYKSRQPLSSRHQIVCYLTLLETNKSYLTNTLRMPAAQTLLLFAHTVETNATFSRIVCDTWLCLDFPAPESGQALLLKATKLRRLWNRLLMEKLKALTVTADGELTKAERNVSIDQMNRELWSSLAQYMNTEVCYTIKKLLPADLKTLYKGPSMVGEDDDDDGQRMELPDPNPFAEDFQPLHNETKGGVHLTENITYGCVVETDWSIQMQDLIIEQEWECVHCRGTYHMTGLQKLQHTVLCKPAELEEENVATPTTSNASSSKKLNATRYDCPNCGQQLMLSAIEVLKHKKTCSKRIKQEAPDDLKKENCA</sequence>
<dbReference type="PROSITE" id="PS51192">
    <property type="entry name" value="HELICASE_ATP_BIND_1"/>
    <property type="match status" value="1"/>
</dbReference>
<dbReference type="InterPro" id="IPR011709">
    <property type="entry name" value="DEAD-box_helicase_OB_fold"/>
</dbReference>
<dbReference type="InterPro" id="IPR056382">
    <property type="entry name" value="DHX34_Znf-C2H2"/>
</dbReference>
<dbReference type="PROSITE" id="PS00690">
    <property type="entry name" value="DEAH_ATP_HELICASE"/>
    <property type="match status" value="1"/>
</dbReference>
<dbReference type="GO" id="GO:0000009">
    <property type="term" value="F:alpha-1,6-mannosyltransferase activity"/>
    <property type="evidence" value="ECO:0007669"/>
    <property type="project" value="InterPro"/>
</dbReference>
<dbReference type="GO" id="GO:0004376">
    <property type="term" value="F:GPI mannosyltransferase activity"/>
    <property type="evidence" value="ECO:0007669"/>
    <property type="project" value="InterPro"/>
</dbReference>
<dbReference type="GO" id="GO:0016020">
    <property type="term" value="C:membrane"/>
    <property type="evidence" value="ECO:0007669"/>
    <property type="project" value="GOC"/>
</dbReference>
<proteinExistence type="predicted"/>
<keyword evidence="2" id="KW-0547">Nucleotide-binding</keyword>
<keyword evidence="7" id="KW-1133">Transmembrane helix</keyword>
<dbReference type="PROSITE" id="PS51194">
    <property type="entry name" value="HELICASE_CTER"/>
    <property type="match status" value="1"/>
</dbReference>
<reference evidence="10" key="2">
    <citation type="submission" date="2020-05" db="UniProtKB">
        <authorList>
            <consortium name="EnsemblMetazoa"/>
        </authorList>
    </citation>
    <scope>IDENTIFICATION</scope>
    <source>
        <strain evidence="10">ACHKN1017</strain>
    </source>
</reference>
<dbReference type="Proteomes" id="UP000075881">
    <property type="component" value="Unassembled WGS sequence"/>
</dbReference>
<dbReference type="VEuPathDB" id="VectorBase:ACHR000773"/>
<keyword evidence="11" id="KW-1185">Reference proteome</keyword>
<evidence type="ECO:0000256" key="3">
    <source>
        <dbReference type="ARBA" id="ARBA00022801"/>
    </source>
</evidence>
<feature type="transmembrane region" description="Helical" evidence="7">
    <location>
        <begin position="186"/>
        <end position="207"/>
    </location>
</feature>
<dbReference type="Pfam" id="PF21010">
    <property type="entry name" value="HA2_C"/>
    <property type="match status" value="1"/>
</dbReference>
<dbReference type="InterPro" id="IPR014001">
    <property type="entry name" value="Helicase_ATP-bd"/>
</dbReference>
<evidence type="ECO:0000259" key="9">
    <source>
        <dbReference type="PROSITE" id="PS51194"/>
    </source>
</evidence>
<dbReference type="Pfam" id="PF07717">
    <property type="entry name" value="OB_NTP_bind"/>
    <property type="match status" value="1"/>
</dbReference>
<feature type="compositionally biased region" description="Basic residues" evidence="6">
    <location>
        <begin position="27"/>
        <end position="40"/>
    </location>
</feature>
<keyword evidence="4" id="KW-0347">Helicase</keyword>
<evidence type="ECO:0000259" key="8">
    <source>
        <dbReference type="PROSITE" id="PS51192"/>
    </source>
</evidence>
<feature type="compositionally biased region" description="Basic and acidic residues" evidence="6">
    <location>
        <begin position="48"/>
        <end position="59"/>
    </location>
</feature>
<dbReference type="SMART" id="SM00847">
    <property type="entry name" value="HA2"/>
    <property type="match status" value="1"/>
</dbReference>
<keyword evidence="7" id="KW-0812">Transmembrane</keyword>
<dbReference type="CDD" id="cd18791">
    <property type="entry name" value="SF2_C_RHA"/>
    <property type="match status" value="1"/>
</dbReference>
<dbReference type="PANTHER" id="PTHR18934">
    <property type="entry name" value="ATP-DEPENDENT RNA HELICASE"/>
    <property type="match status" value="1"/>
</dbReference>
<feature type="transmembrane region" description="Helical" evidence="7">
    <location>
        <begin position="219"/>
        <end position="240"/>
    </location>
</feature>
<dbReference type="GO" id="GO:0003724">
    <property type="term" value="F:RNA helicase activity"/>
    <property type="evidence" value="ECO:0007669"/>
    <property type="project" value="UniProtKB-EC"/>
</dbReference>
<keyword evidence="3" id="KW-0378">Hydrolase</keyword>
<feature type="transmembrane region" description="Helical" evidence="7">
    <location>
        <begin position="303"/>
        <end position="323"/>
    </location>
</feature>
<protein>
    <recommendedName>
        <fullName evidence="1">RNA helicase</fullName>
        <ecNumber evidence="1">3.6.4.13</ecNumber>
    </recommendedName>
</protein>
<dbReference type="FunFam" id="3.40.50.300:FF:000725">
    <property type="entry name" value="probable ATP-dependent RNA helicase DHX34"/>
    <property type="match status" value="1"/>
</dbReference>
<dbReference type="PANTHER" id="PTHR18934:SF221">
    <property type="entry name" value="ATP-DEPENDENT RNA HELICASE DHX34-RELATED"/>
    <property type="match status" value="1"/>
</dbReference>
<accession>A0A182JQJ0</accession>
<dbReference type="FunFam" id="3.40.50.300:FF:000540">
    <property type="entry name" value="probable ATP-dependent RNA helicase DHX34"/>
    <property type="match status" value="1"/>
</dbReference>
<dbReference type="SUPFAM" id="SSF52540">
    <property type="entry name" value="P-loop containing nucleoside triphosphate hydrolases"/>
    <property type="match status" value="1"/>
</dbReference>
<evidence type="ECO:0000256" key="6">
    <source>
        <dbReference type="SAM" id="MobiDB-lite"/>
    </source>
</evidence>
<dbReference type="Pfam" id="PF04188">
    <property type="entry name" value="Mannosyl_trans2"/>
    <property type="match status" value="1"/>
</dbReference>
<evidence type="ECO:0000256" key="7">
    <source>
        <dbReference type="SAM" id="Phobius"/>
    </source>
</evidence>
<evidence type="ECO:0000256" key="1">
    <source>
        <dbReference type="ARBA" id="ARBA00012552"/>
    </source>
</evidence>
<reference evidence="11" key="1">
    <citation type="submission" date="2013-03" db="EMBL/GenBank/DDBJ databases">
        <title>The Genome Sequence of Anopheles christyi ACHKN1017.</title>
        <authorList>
            <consortium name="The Broad Institute Genomics Platform"/>
            <person name="Neafsey D.E."/>
            <person name="Besansky N."/>
            <person name="Walker B."/>
            <person name="Young S.K."/>
            <person name="Zeng Q."/>
            <person name="Gargeya S."/>
            <person name="Fitzgerald M."/>
            <person name="Haas B."/>
            <person name="Abouelleil A."/>
            <person name="Allen A.W."/>
            <person name="Alvarado L."/>
            <person name="Arachchi H.M."/>
            <person name="Berlin A.M."/>
            <person name="Chapman S.B."/>
            <person name="Gainer-Dewar J."/>
            <person name="Goldberg J."/>
            <person name="Griggs A."/>
            <person name="Gujja S."/>
            <person name="Hansen M."/>
            <person name="Howarth C."/>
            <person name="Imamovic A."/>
            <person name="Ireland A."/>
            <person name="Larimer J."/>
            <person name="McCowan C."/>
            <person name="Murphy C."/>
            <person name="Pearson M."/>
            <person name="Poon T.W."/>
            <person name="Priest M."/>
            <person name="Roberts A."/>
            <person name="Saif S."/>
            <person name="Shea T."/>
            <person name="Sisk P."/>
            <person name="Sykes S."/>
            <person name="Wortman J."/>
            <person name="Nusbaum C."/>
            <person name="Birren B."/>
        </authorList>
    </citation>
    <scope>NUCLEOTIDE SEQUENCE [LARGE SCALE GENOMIC DNA]</scope>
    <source>
        <strain evidence="11">ACHKN1017</strain>
    </source>
</reference>
<dbReference type="UniPathway" id="UPA00196"/>
<feature type="transmembrane region" description="Helical" evidence="7">
    <location>
        <begin position="446"/>
        <end position="465"/>
    </location>
</feature>
<dbReference type="Pfam" id="PF00271">
    <property type="entry name" value="Helicase_C"/>
    <property type="match status" value="1"/>
</dbReference>
<dbReference type="InterPro" id="IPR011545">
    <property type="entry name" value="DEAD/DEAH_box_helicase_dom"/>
</dbReference>
<dbReference type="InterPro" id="IPR002464">
    <property type="entry name" value="DNA/RNA_helicase_DEAH_CS"/>
</dbReference>
<feature type="transmembrane region" description="Helical" evidence="7">
    <location>
        <begin position="399"/>
        <end position="417"/>
    </location>
</feature>
<evidence type="ECO:0000256" key="2">
    <source>
        <dbReference type="ARBA" id="ARBA00022741"/>
    </source>
</evidence>
<dbReference type="InterPro" id="IPR027417">
    <property type="entry name" value="P-loop_NTPase"/>
</dbReference>
<dbReference type="GO" id="GO:0006506">
    <property type="term" value="P:GPI anchor biosynthetic process"/>
    <property type="evidence" value="ECO:0007669"/>
    <property type="project" value="UniProtKB-UniPathway"/>
</dbReference>
<dbReference type="GO" id="GO:0003723">
    <property type="term" value="F:RNA binding"/>
    <property type="evidence" value="ECO:0007669"/>
    <property type="project" value="TreeGrafter"/>
</dbReference>
<keyword evidence="5" id="KW-0067">ATP-binding</keyword>
<dbReference type="InterPro" id="IPR007315">
    <property type="entry name" value="PIG-V/Gpi18"/>
</dbReference>
<name>A0A182JQJ0_9DIPT</name>
<dbReference type="FunFam" id="1.20.120.1080:FF:000013">
    <property type="entry name" value="ATP-dependent RNA helicase DHX34"/>
    <property type="match status" value="1"/>
</dbReference>
<dbReference type="InterPro" id="IPR001650">
    <property type="entry name" value="Helicase_C-like"/>
</dbReference>
<dbReference type="Gene3D" id="1.20.120.1080">
    <property type="match status" value="1"/>
</dbReference>
<dbReference type="InterPro" id="IPR048333">
    <property type="entry name" value="HA2_WH"/>
</dbReference>
<evidence type="ECO:0000256" key="4">
    <source>
        <dbReference type="ARBA" id="ARBA00022806"/>
    </source>
</evidence>
<dbReference type="GO" id="GO:0005524">
    <property type="term" value="F:ATP binding"/>
    <property type="evidence" value="ECO:0007669"/>
    <property type="project" value="UniProtKB-KW"/>
</dbReference>
<feature type="domain" description="Helicase C-terminal" evidence="9">
    <location>
        <begin position="937"/>
        <end position="1105"/>
    </location>
</feature>
<dbReference type="Gene3D" id="3.40.50.300">
    <property type="entry name" value="P-loop containing nucleotide triphosphate hydrolases"/>
    <property type="match status" value="2"/>
</dbReference>
<evidence type="ECO:0000313" key="11">
    <source>
        <dbReference type="Proteomes" id="UP000075881"/>
    </source>
</evidence>